<dbReference type="Gene3D" id="3.90.550.50">
    <property type="match status" value="1"/>
</dbReference>
<keyword evidence="10" id="KW-1133">Transmembrane helix</keyword>
<dbReference type="PANTHER" id="PTHR23033:SF14">
    <property type="entry name" value="GLYCOPROTEIN-N-ACETYLGALACTOSAMINE 3-BETA-GALACTOSYLTRANSFERASE 1-RELATED"/>
    <property type="match status" value="1"/>
</dbReference>
<organism evidence="13 14">
    <name type="scientific">Panagrellus redivivus</name>
    <name type="common">Microworm</name>
    <dbReference type="NCBI Taxonomy" id="6233"/>
    <lineage>
        <taxon>Eukaryota</taxon>
        <taxon>Metazoa</taxon>
        <taxon>Ecdysozoa</taxon>
        <taxon>Nematoda</taxon>
        <taxon>Chromadorea</taxon>
        <taxon>Rhabditida</taxon>
        <taxon>Tylenchina</taxon>
        <taxon>Panagrolaimomorpha</taxon>
        <taxon>Panagrolaimoidea</taxon>
        <taxon>Panagrolaimidae</taxon>
        <taxon>Panagrellus</taxon>
    </lineage>
</organism>
<evidence type="ECO:0000256" key="2">
    <source>
        <dbReference type="ARBA" id="ARBA00004922"/>
    </source>
</evidence>
<dbReference type="GO" id="GO:0016263">
    <property type="term" value="F:glycoprotein-N-acetylgalactosamine 3-beta-galactosyltransferase activity"/>
    <property type="evidence" value="ECO:0007669"/>
    <property type="project" value="UniProtKB-EC"/>
</dbReference>
<evidence type="ECO:0000313" key="13">
    <source>
        <dbReference type="Proteomes" id="UP000492821"/>
    </source>
</evidence>
<evidence type="ECO:0000256" key="8">
    <source>
        <dbReference type="ARBA" id="ARBA00022741"/>
    </source>
</evidence>
<evidence type="ECO:0000313" key="14">
    <source>
        <dbReference type="WBParaSite" id="Pan_g2143.t1"/>
    </source>
</evidence>
<evidence type="ECO:0000256" key="4">
    <source>
        <dbReference type="ARBA" id="ARBA00012557"/>
    </source>
</evidence>
<keyword evidence="13" id="KW-1185">Reference proteome</keyword>
<comment type="pathway">
    <text evidence="2">Protein modification; protein glycosylation.</text>
</comment>
<keyword evidence="7" id="KW-0812">Transmembrane</keyword>
<evidence type="ECO:0000256" key="10">
    <source>
        <dbReference type="ARBA" id="ARBA00022989"/>
    </source>
</evidence>
<evidence type="ECO:0000259" key="12">
    <source>
        <dbReference type="Pfam" id="PF02434"/>
    </source>
</evidence>
<comment type="similarity">
    <text evidence="3">Belongs to the glycosyltransferase 31 family. Beta3-Gal-T subfamily.</text>
</comment>
<keyword evidence="9" id="KW-0735">Signal-anchor</keyword>
<evidence type="ECO:0000256" key="7">
    <source>
        <dbReference type="ARBA" id="ARBA00022692"/>
    </source>
</evidence>
<keyword evidence="5" id="KW-0328">Glycosyltransferase</keyword>
<evidence type="ECO:0000256" key="11">
    <source>
        <dbReference type="ARBA" id="ARBA00023136"/>
    </source>
</evidence>
<dbReference type="GO" id="GO:0016020">
    <property type="term" value="C:membrane"/>
    <property type="evidence" value="ECO:0007669"/>
    <property type="project" value="UniProtKB-SubCell"/>
</dbReference>
<protein>
    <recommendedName>
        <fullName evidence="4">N-acetylgalactosaminide beta-1,3-galactosyltransferase</fullName>
        <ecNumber evidence="4">2.4.1.122</ecNumber>
    </recommendedName>
</protein>
<comment type="subcellular location">
    <subcellularLocation>
        <location evidence="1">Membrane</location>
        <topology evidence="1">Single-pass type II membrane protein</topology>
    </subcellularLocation>
</comment>
<evidence type="ECO:0000256" key="9">
    <source>
        <dbReference type="ARBA" id="ARBA00022968"/>
    </source>
</evidence>
<dbReference type="Proteomes" id="UP000492821">
    <property type="component" value="Unassembled WGS sequence"/>
</dbReference>
<dbReference type="InterPro" id="IPR026050">
    <property type="entry name" value="C1GALT1/C1GALT1_chp1"/>
</dbReference>
<proteinExistence type="inferred from homology"/>
<evidence type="ECO:0000256" key="3">
    <source>
        <dbReference type="ARBA" id="ARBA00006462"/>
    </source>
</evidence>
<reference evidence="13" key="1">
    <citation type="journal article" date="2013" name="Genetics">
        <title>The draft genome and transcriptome of Panagrellus redivivus are shaped by the harsh demands of a free-living lifestyle.</title>
        <authorList>
            <person name="Srinivasan J."/>
            <person name="Dillman A.R."/>
            <person name="Macchietto M.G."/>
            <person name="Heikkinen L."/>
            <person name="Lakso M."/>
            <person name="Fracchia K.M."/>
            <person name="Antoshechkin I."/>
            <person name="Mortazavi A."/>
            <person name="Wong G."/>
            <person name="Sternberg P.W."/>
        </authorList>
    </citation>
    <scope>NUCLEOTIDE SEQUENCE [LARGE SCALE GENOMIC DNA]</scope>
    <source>
        <strain evidence="13">MT8872</strain>
    </source>
</reference>
<dbReference type="GO" id="GO:0000166">
    <property type="term" value="F:nucleotide binding"/>
    <property type="evidence" value="ECO:0007669"/>
    <property type="project" value="UniProtKB-KW"/>
</dbReference>
<keyword evidence="6" id="KW-0808">Transferase</keyword>
<evidence type="ECO:0000256" key="6">
    <source>
        <dbReference type="ARBA" id="ARBA00022679"/>
    </source>
</evidence>
<name>A0A7E4VIR6_PANRE</name>
<dbReference type="AlphaFoldDB" id="A0A7E4VIR6"/>
<dbReference type="WBParaSite" id="Pan_g2143.t1">
    <property type="protein sequence ID" value="Pan_g2143.t1"/>
    <property type="gene ID" value="Pan_g2143"/>
</dbReference>
<keyword evidence="8" id="KW-0547">Nucleotide-binding</keyword>
<dbReference type="InterPro" id="IPR003378">
    <property type="entry name" value="Fringe-like_glycosylTrfase"/>
</dbReference>
<sequence length="329" mass="37997">MPILDKTKIISRISCLKLSAVKHPMRASTGLSTNLVNQKVFNPVSDALFNKVRVYCFIMSTKDEKEGVSRHVHATWAKRCNKHVFVTANEASGLPSLDFGLNQTRDNLYLMIENTLKHIYDNELENYDFFLKADYDAYVVMENLRFMLLPYDPDNAYHFGCRFKHKGKLYMSGGAGYVFSREAIRRMAEHGFSKRPECNKSDRPGEDVEIAQCAAAVNVTAVDIRDRLGRHKMLPDKPTAHLTPQPLYWGFNISFVHKYSHGEQALNEYMISFHHVDTNMMYVLDSMFYKFRRVSLMDITQVDQFDNEDDLIDSLKALSIENLIAYPKY</sequence>
<accession>A0A7E4VIR6</accession>
<evidence type="ECO:0000256" key="5">
    <source>
        <dbReference type="ARBA" id="ARBA00022676"/>
    </source>
</evidence>
<dbReference type="Pfam" id="PF02434">
    <property type="entry name" value="Fringe"/>
    <property type="match status" value="1"/>
</dbReference>
<keyword evidence="11" id="KW-0472">Membrane</keyword>
<feature type="domain" description="Fringe-like glycosyltransferase" evidence="12">
    <location>
        <begin position="72"/>
        <end position="220"/>
    </location>
</feature>
<reference evidence="14" key="2">
    <citation type="submission" date="2020-10" db="UniProtKB">
        <authorList>
            <consortium name="WormBaseParasite"/>
        </authorList>
    </citation>
    <scope>IDENTIFICATION</scope>
</reference>
<dbReference type="PANTHER" id="PTHR23033">
    <property type="entry name" value="BETA1,3-GALACTOSYLTRANSFERASE"/>
    <property type="match status" value="1"/>
</dbReference>
<evidence type="ECO:0000256" key="1">
    <source>
        <dbReference type="ARBA" id="ARBA00004606"/>
    </source>
</evidence>
<dbReference type="EC" id="2.4.1.122" evidence="4"/>